<feature type="region of interest" description="Disordered" evidence="1">
    <location>
        <begin position="116"/>
        <end position="136"/>
    </location>
</feature>
<name>A0ABR3MED7_9TELE</name>
<reference evidence="2 3" key="1">
    <citation type="submission" date="2023-09" db="EMBL/GenBank/DDBJ databases">
        <authorList>
            <person name="Wang M."/>
        </authorList>
    </citation>
    <scope>NUCLEOTIDE SEQUENCE [LARGE SCALE GENOMIC DNA]</scope>
    <source>
        <strain evidence="2">GT-2023</strain>
        <tissue evidence="2">Liver</tissue>
    </source>
</reference>
<comment type="caution">
    <text evidence="2">The sequence shown here is derived from an EMBL/GenBank/DDBJ whole genome shotgun (WGS) entry which is preliminary data.</text>
</comment>
<proteinExistence type="predicted"/>
<gene>
    <name evidence="2" type="ORF">QQF64_006203</name>
</gene>
<dbReference type="EMBL" id="JAYMGO010000013">
    <property type="protein sequence ID" value="KAL1263464.1"/>
    <property type="molecule type" value="Genomic_DNA"/>
</dbReference>
<evidence type="ECO:0000256" key="1">
    <source>
        <dbReference type="SAM" id="MobiDB-lite"/>
    </source>
</evidence>
<protein>
    <submittedName>
        <fullName evidence="2">Uncharacterized protein</fullName>
    </submittedName>
</protein>
<sequence length="136" mass="15184">MTVTPDFVAYHDSNPQLYLAPNLRMCTLTKDILQASHPARHCHVCQPAQPEYVDLSTQGRHLSPRGRSAVTSPKRRVPIRAVGYTLTLGLALVLFNRVNGVQKSMNKCTAALPLTFKGKQPKRRTQARDHAEPDQD</sequence>
<feature type="compositionally biased region" description="Basic and acidic residues" evidence="1">
    <location>
        <begin position="126"/>
        <end position="136"/>
    </location>
</feature>
<evidence type="ECO:0000313" key="2">
    <source>
        <dbReference type="EMBL" id="KAL1263464.1"/>
    </source>
</evidence>
<dbReference type="Proteomes" id="UP001558613">
    <property type="component" value="Unassembled WGS sequence"/>
</dbReference>
<keyword evidence="3" id="KW-1185">Reference proteome</keyword>
<accession>A0ABR3MED7</accession>
<evidence type="ECO:0000313" key="3">
    <source>
        <dbReference type="Proteomes" id="UP001558613"/>
    </source>
</evidence>
<organism evidence="2 3">
    <name type="scientific">Cirrhinus molitorella</name>
    <name type="common">mud carp</name>
    <dbReference type="NCBI Taxonomy" id="172907"/>
    <lineage>
        <taxon>Eukaryota</taxon>
        <taxon>Metazoa</taxon>
        <taxon>Chordata</taxon>
        <taxon>Craniata</taxon>
        <taxon>Vertebrata</taxon>
        <taxon>Euteleostomi</taxon>
        <taxon>Actinopterygii</taxon>
        <taxon>Neopterygii</taxon>
        <taxon>Teleostei</taxon>
        <taxon>Ostariophysi</taxon>
        <taxon>Cypriniformes</taxon>
        <taxon>Cyprinidae</taxon>
        <taxon>Labeoninae</taxon>
        <taxon>Labeonini</taxon>
        <taxon>Cirrhinus</taxon>
    </lineage>
</organism>